<comment type="caution">
    <text evidence="6">The sequence shown here is derived from an EMBL/GenBank/DDBJ whole genome shotgun (WGS) entry which is preliminary data.</text>
</comment>
<dbReference type="GO" id="GO:0043657">
    <property type="term" value="C:host cell"/>
    <property type="evidence" value="ECO:0007669"/>
    <property type="project" value="UniProtKB-SubCell"/>
</dbReference>
<feature type="compositionally biased region" description="Low complexity" evidence="4">
    <location>
        <begin position="349"/>
        <end position="364"/>
    </location>
</feature>
<evidence type="ECO:0000256" key="1">
    <source>
        <dbReference type="ARBA" id="ARBA00004340"/>
    </source>
</evidence>
<evidence type="ECO:0000313" key="7">
    <source>
        <dbReference type="Proteomes" id="UP001153678"/>
    </source>
</evidence>
<evidence type="ECO:0000313" key="6">
    <source>
        <dbReference type="EMBL" id="CAI2185364.1"/>
    </source>
</evidence>
<feature type="non-terminal residue" evidence="6">
    <location>
        <position position="1"/>
    </location>
</feature>
<keyword evidence="3" id="KW-0964">Secreted</keyword>
<evidence type="ECO:0000259" key="5">
    <source>
        <dbReference type="Pfam" id="PF20147"/>
    </source>
</evidence>
<dbReference type="InterPro" id="IPR045379">
    <property type="entry name" value="Crinkler_N"/>
</dbReference>
<proteinExistence type="predicted"/>
<dbReference type="Proteomes" id="UP001153678">
    <property type="component" value="Unassembled WGS sequence"/>
</dbReference>
<dbReference type="AlphaFoldDB" id="A0A9W4SVZ4"/>
<evidence type="ECO:0000256" key="4">
    <source>
        <dbReference type="SAM" id="MobiDB-lite"/>
    </source>
</evidence>
<dbReference type="OrthoDB" id="2336277at2759"/>
<evidence type="ECO:0000256" key="3">
    <source>
        <dbReference type="ARBA" id="ARBA00022525"/>
    </source>
</evidence>
<dbReference type="EMBL" id="CAMKVN010003693">
    <property type="protein sequence ID" value="CAI2185364.1"/>
    <property type="molecule type" value="Genomic_DNA"/>
</dbReference>
<keyword evidence="7" id="KW-1185">Reference proteome</keyword>
<comment type="subcellular location">
    <subcellularLocation>
        <location evidence="1">Host cell</location>
    </subcellularLocation>
    <subcellularLocation>
        <location evidence="2">Secreted</location>
    </subcellularLocation>
</comment>
<feature type="domain" description="Crinkler effector protein N-terminal" evidence="5">
    <location>
        <begin position="87"/>
        <end position="146"/>
    </location>
</feature>
<sequence length="364" mass="42086">MTNTNPIKLRCSFQDEQDEKIFVIEVCKEDKVTTLESAVKILLANQGYQVLFLSFDLYVENKLIESTKEISKYFDKPPVQDQHMIKTLFCLVHGNPLKVMFSIDVDANDTIMSVREIIEKKIYIPDNMRAKDLTLWKVNVLYNKDAIQVPDNYIHIMVEISNIVTVRSYYDLKYNSSKFQQLLNFTGLTLKNIEFSGRILEENIASYNWTSHAKNHLDQRRKVLKYFKDNLKCHPPTEIIIEDVSNNKHLLDIPKLSCLPFSVNSRTDLVLVERNYIKSKMFRTGIHAIIELKKKLEDRDFRQAILEMIVADILTKCQKVIGVKNSSRLCDLPAESNKSRSKKSPDIGKSTPPTSQTSKTNQTN</sequence>
<feature type="region of interest" description="Disordered" evidence="4">
    <location>
        <begin position="331"/>
        <end position="364"/>
    </location>
</feature>
<dbReference type="Pfam" id="PF20147">
    <property type="entry name" value="Crinkler"/>
    <property type="match status" value="1"/>
</dbReference>
<evidence type="ECO:0000256" key="2">
    <source>
        <dbReference type="ARBA" id="ARBA00004613"/>
    </source>
</evidence>
<dbReference type="GO" id="GO:0005576">
    <property type="term" value="C:extracellular region"/>
    <property type="evidence" value="ECO:0007669"/>
    <property type="project" value="UniProtKB-SubCell"/>
</dbReference>
<accession>A0A9W4SVZ4</accession>
<organism evidence="6 7">
    <name type="scientific">Funneliformis geosporum</name>
    <dbReference type="NCBI Taxonomy" id="1117311"/>
    <lineage>
        <taxon>Eukaryota</taxon>
        <taxon>Fungi</taxon>
        <taxon>Fungi incertae sedis</taxon>
        <taxon>Mucoromycota</taxon>
        <taxon>Glomeromycotina</taxon>
        <taxon>Glomeromycetes</taxon>
        <taxon>Glomerales</taxon>
        <taxon>Glomeraceae</taxon>
        <taxon>Funneliformis</taxon>
    </lineage>
</organism>
<reference evidence="6" key="1">
    <citation type="submission" date="2022-08" db="EMBL/GenBank/DDBJ databases">
        <authorList>
            <person name="Kallberg Y."/>
            <person name="Tangrot J."/>
            <person name="Rosling A."/>
        </authorList>
    </citation>
    <scope>NUCLEOTIDE SEQUENCE</scope>
    <source>
        <strain evidence="6">Wild A</strain>
    </source>
</reference>
<protein>
    <submittedName>
        <fullName evidence="6">11294_t:CDS:1</fullName>
    </submittedName>
</protein>
<gene>
    <name evidence="6" type="ORF">FWILDA_LOCUS12040</name>
</gene>
<name>A0A9W4SVZ4_9GLOM</name>